<sequence>MYAFELDLTLGEAHRRTAVLNAIGADWDPIAVLEEEERAYDMLYSGLDDEQQRIYDELVVAGVLPERTVRRAPN</sequence>
<dbReference type="RefSeq" id="WP_169590193.1">
    <property type="nucleotide sequence ID" value="NZ_VCQU01000007.1"/>
</dbReference>
<reference evidence="1 2" key="1">
    <citation type="submission" date="2019-05" db="EMBL/GenBank/DDBJ databases">
        <authorList>
            <person name="Lee S.D."/>
        </authorList>
    </citation>
    <scope>NUCLEOTIDE SEQUENCE [LARGE SCALE GENOMIC DNA]</scope>
    <source>
        <strain evidence="1 2">YC2-7</strain>
    </source>
</reference>
<name>A0A848KEY6_9NOCA</name>
<dbReference type="AlphaFoldDB" id="A0A848KEY6"/>
<evidence type="ECO:0000313" key="1">
    <source>
        <dbReference type="EMBL" id="NMN97375.1"/>
    </source>
</evidence>
<dbReference type="Proteomes" id="UP000535543">
    <property type="component" value="Unassembled WGS sequence"/>
</dbReference>
<dbReference type="Pfam" id="PF19938">
    <property type="entry name" value="DUF6400"/>
    <property type="match status" value="1"/>
</dbReference>
<keyword evidence="2" id="KW-1185">Reference proteome</keyword>
<comment type="caution">
    <text evidence="1">The sequence shown here is derived from an EMBL/GenBank/DDBJ whole genome shotgun (WGS) entry which is preliminary data.</text>
</comment>
<accession>A0A848KEY6</accession>
<evidence type="ECO:0000313" key="2">
    <source>
        <dbReference type="Proteomes" id="UP000535543"/>
    </source>
</evidence>
<gene>
    <name evidence="1" type="ORF">FGL95_20270</name>
</gene>
<dbReference type="EMBL" id="VCQU01000007">
    <property type="protein sequence ID" value="NMN97375.1"/>
    <property type="molecule type" value="Genomic_DNA"/>
</dbReference>
<reference evidence="1 2" key="2">
    <citation type="submission" date="2020-06" db="EMBL/GenBank/DDBJ databases">
        <title>Antribacter stalactiti gen. nov., sp. nov., a new member of the family Nacardiaceae isolated from a cave.</title>
        <authorList>
            <person name="Kim I.S."/>
        </authorList>
    </citation>
    <scope>NUCLEOTIDE SEQUENCE [LARGE SCALE GENOMIC DNA]</scope>
    <source>
        <strain evidence="1 2">YC2-7</strain>
    </source>
</reference>
<organism evidence="1 2">
    <name type="scientific">Antrihabitans stalactiti</name>
    <dbReference type="NCBI Taxonomy" id="2584121"/>
    <lineage>
        <taxon>Bacteria</taxon>
        <taxon>Bacillati</taxon>
        <taxon>Actinomycetota</taxon>
        <taxon>Actinomycetes</taxon>
        <taxon>Mycobacteriales</taxon>
        <taxon>Nocardiaceae</taxon>
        <taxon>Antrihabitans</taxon>
    </lineage>
</organism>
<protein>
    <submittedName>
        <fullName evidence="1">Uncharacterized protein</fullName>
    </submittedName>
</protein>
<dbReference type="InterPro" id="IPR045649">
    <property type="entry name" value="DUF6400"/>
</dbReference>
<proteinExistence type="predicted"/>